<comment type="caution">
    <text evidence="1">The sequence shown here is derived from an EMBL/GenBank/DDBJ whole genome shotgun (WGS) entry which is preliminary data.</text>
</comment>
<dbReference type="RefSeq" id="WP_377699807.1">
    <property type="nucleotide sequence ID" value="NZ_JBHLWE010000047.1"/>
</dbReference>
<reference evidence="1 2" key="1">
    <citation type="submission" date="2024-09" db="EMBL/GenBank/DDBJ databases">
        <authorList>
            <person name="Sun Q."/>
            <person name="Mori K."/>
        </authorList>
    </citation>
    <scope>NUCLEOTIDE SEQUENCE [LARGE SCALE GENOMIC DNA]</scope>
    <source>
        <strain evidence="1 2">KCTC 22789</strain>
    </source>
</reference>
<gene>
    <name evidence="1" type="ORF">ACFFII_15700</name>
</gene>
<protein>
    <submittedName>
        <fullName evidence="1">Uncharacterized protein</fullName>
    </submittedName>
</protein>
<organism evidence="1 2">
    <name type="scientific">Paracoccus niistensis</name>
    <dbReference type="NCBI Taxonomy" id="632935"/>
    <lineage>
        <taxon>Bacteria</taxon>
        <taxon>Pseudomonadati</taxon>
        <taxon>Pseudomonadota</taxon>
        <taxon>Alphaproteobacteria</taxon>
        <taxon>Rhodobacterales</taxon>
        <taxon>Paracoccaceae</taxon>
        <taxon>Paracoccus</taxon>
    </lineage>
</organism>
<sequence length="306" mass="34390">MLPEGKLTPVGEQEASMARVVSHIFRDEILADRFEWHVANFDRDAKKPQILRRTKAFDDAFRAFRDTNPTLTVPDALLAWIRTQLTPATKEARKGTPEPFPGSNFGSKAFTALWIRSPIQASGETNKVIGFPILSPRYRAAYRKLGFQGPITDPDLLDAITRRVTNATLQPVSTFMNAVQDRLAFARRAGGRGSRSGSTYFNGAAYNPRILITLVTIFRVHYNFFEVRQYVSPINRHEETAHVQDGTTSLAVLGSDQRIEIPKQRRRAPLKRSPAMRAGIHQVKADSESPKLPNLARVLYQPLARP</sequence>
<name>A0ABV6I811_9RHOB</name>
<accession>A0ABV6I811</accession>
<proteinExistence type="predicted"/>
<dbReference type="Proteomes" id="UP001589799">
    <property type="component" value="Unassembled WGS sequence"/>
</dbReference>
<dbReference type="EMBL" id="JBHLWE010000047">
    <property type="protein sequence ID" value="MFC0342206.1"/>
    <property type="molecule type" value="Genomic_DNA"/>
</dbReference>
<evidence type="ECO:0000313" key="2">
    <source>
        <dbReference type="Proteomes" id="UP001589799"/>
    </source>
</evidence>
<evidence type="ECO:0000313" key="1">
    <source>
        <dbReference type="EMBL" id="MFC0342206.1"/>
    </source>
</evidence>
<keyword evidence="2" id="KW-1185">Reference proteome</keyword>